<accession>A0A7J6QTI0</accession>
<organism evidence="3 4">
    <name type="scientific">Perkinsus olseni</name>
    <name type="common">Perkinsus atlanticus</name>
    <dbReference type="NCBI Taxonomy" id="32597"/>
    <lineage>
        <taxon>Eukaryota</taxon>
        <taxon>Sar</taxon>
        <taxon>Alveolata</taxon>
        <taxon>Perkinsozoa</taxon>
        <taxon>Perkinsea</taxon>
        <taxon>Perkinsida</taxon>
        <taxon>Perkinsidae</taxon>
        <taxon>Perkinsus</taxon>
    </lineage>
</organism>
<dbReference type="InterPro" id="IPR050883">
    <property type="entry name" value="PNGase"/>
</dbReference>
<feature type="non-terminal residue" evidence="3">
    <location>
        <position position="1"/>
    </location>
</feature>
<dbReference type="AlphaFoldDB" id="A0A7J6QTI0"/>
<evidence type="ECO:0000256" key="1">
    <source>
        <dbReference type="SAM" id="MobiDB-lite"/>
    </source>
</evidence>
<dbReference type="PANTHER" id="PTHR12143">
    <property type="entry name" value="PEPTIDE N-GLYCANASE PNGASE -RELATED"/>
    <property type="match status" value="1"/>
</dbReference>
<dbReference type="GO" id="GO:0005829">
    <property type="term" value="C:cytosol"/>
    <property type="evidence" value="ECO:0007669"/>
    <property type="project" value="TreeGrafter"/>
</dbReference>
<keyword evidence="4" id="KW-1185">Reference proteome</keyword>
<gene>
    <name evidence="3" type="ORF">FOZ63_000166</name>
</gene>
<dbReference type="EMBL" id="JABANO010030989">
    <property type="protein sequence ID" value="KAF4710966.1"/>
    <property type="molecule type" value="Genomic_DNA"/>
</dbReference>
<name>A0A7J6QTI0_PEROL</name>
<dbReference type="Pfam" id="PF07971">
    <property type="entry name" value="Glyco_hydro_92"/>
    <property type="match status" value="1"/>
</dbReference>
<evidence type="ECO:0000259" key="2">
    <source>
        <dbReference type="Pfam" id="PF07971"/>
    </source>
</evidence>
<comment type="caution">
    <text evidence="3">The sequence shown here is derived from an EMBL/GenBank/DDBJ whole genome shotgun (WGS) entry which is preliminary data.</text>
</comment>
<dbReference type="InterPro" id="IPR012939">
    <property type="entry name" value="Glyco_hydro_92"/>
</dbReference>
<feature type="region of interest" description="Disordered" evidence="1">
    <location>
        <begin position="318"/>
        <end position="362"/>
    </location>
</feature>
<proteinExistence type="predicted"/>
<dbReference type="Gene3D" id="1.20.1610.10">
    <property type="entry name" value="alpha-1,2-mannosidases domains"/>
    <property type="match status" value="1"/>
</dbReference>
<sequence length="391" mass="43419">VLAWAIVANKSSHLAEEMYAAIRKDAFEEPSEGSLYGRQGLEEYSQHGFMAAHGDLSEVVSRGLNYAFADSTIAAAATVMGHHSDAEILRKRAEKALEKSFNPQSKLFEPLDAHENWLSKMNPTSWSDAYFTEASALQYRFYAPANVDFLVSKYGGKRALCGQIEEHFTKQMTPVYTADGRGVIHEETEMSLTSEDFGQYGHNNQPSHHVLGVAVAAGCFTVADKYMEKVLRELYSPEGWPGDEDNGEMAAWFMLNEVGLYEIDFGADELLLFSPLIRGDFTMALPGEGRLLRVENVHRDGCSVTTSSPYVCEVHWYPSSPRESTEDEPSSAFDSSVPDGVSAHGSIRGGRPRRPIPRQRDHVVLSNRRLARSELSKGGRLLFYTSSTPCE</sequence>
<feature type="domain" description="Glycosyl hydrolase family 92" evidence="2">
    <location>
        <begin position="3"/>
        <end position="298"/>
    </location>
</feature>
<dbReference type="PANTHER" id="PTHR12143:SF43">
    <property type="entry name" value="PUTATIVE-RELATED"/>
    <property type="match status" value="1"/>
</dbReference>
<dbReference type="GO" id="GO:0005634">
    <property type="term" value="C:nucleus"/>
    <property type="evidence" value="ECO:0007669"/>
    <property type="project" value="TreeGrafter"/>
</dbReference>
<dbReference type="OMA" id="PLDAHEN"/>
<dbReference type="Proteomes" id="UP000553632">
    <property type="component" value="Unassembled WGS sequence"/>
</dbReference>
<dbReference type="GO" id="GO:0006516">
    <property type="term" value="P:glycoprotein catabolic process"/>
    <property type="evidence" value="ECO:0007669"/>
    <property type="project" value="TreeGrafter"/>
</dbReference>
<evidence type="ECO:0000313" key="3">
    <source>
        <dbReference type="EMBL" id="KAF4710966.1"/>
    </source>
</evidence>
<dbReference type="GO" id="GO:0000224">
    <property type="term" value="F:peptide-N4-(N-acetyl-beta-glucosaminyl)asparagine amidase activity"/>
    <property type="evidence" value="ECO:0007669"/>
    <property type="project" value="TreeGrafter"/>
</dbReference>
<evidence type="ECO:0000313" key="4">
    <source>
        <dbReference type="Proteomes" id="UP000553632"/>
    </source>
</evidence>
<reference evidence="3 4" key="1">
    <citation type="submission" date="2020-04" db="EMBL/GenBank/DDBJ databases">
        <title>Perkinsus olseni comparative genomics.</title>
        <authorList>
            <person name="Bogema D.R."/>
        </authorList>
    </citation>
    <scope>NUCLEOTIDE SEQUENCE [LARGE SCALE GENOMIC DNA]</scope>
    <source>
        <strain evidence="3 4">ATCC PRA-207</strain>
    </source>
</reference>
<protein>
    <recommendedName>
        <fullName evidence="2">Glycosyl hydrolase family 92 domain-containing protein</fullName>
    </recommendedName>
</protein>